<keyword evidence="2 8" id="KW-0813">Transport</keyword>
<dbReference type="AlphaFoldDB" id="A0A1I0PXH1"/>
<dbReference type="InterPro" id="IPR036942">
    <property type="entry name" value="Beta-barrel_TonB_sf"/>
</dbReference>
<dbReference type="OrthoDB" id="8727862at2"/>
<evidence type="ECO:0000256" key="5">
    <source>
        <dbReference type="ARBA" id="ARBA00023077"/>
    </source>
</evidence>
<dbReference type="CDD" id="cd01347">
    <property type="entry name" value="ligand_gated_channel"/>
    <property type="match status" value="1"/>
</dbReference>
<dbReference type="InterPro" id="IPR039426">
    <property type="entry name" value="TonB-dep_rcpt-like"/>
</dbReference>
<feature type="domain" description="TonB-dependent receptor-like beta-barrel" evidence="11">
    <location>
        <begin position="462"/>
        <end position="885"/>
    </location>
</feature>
<dbReference type="PANTHER" id="PTHR40980">
    <property type="entry name" value="PLUG DOMAIN-CONTAINING PROTEIN"/>
    <property type="match status" value="1"/>
</dbReference>
<feature type="chain" id="PRO_5011554701" evidence="10">
    <location>
        <begin position="21"/>
        <end position="921"/>
    </location>
</feature>
<evidence type="ECO:0000259" key="11">
    <source>
        <dbReference type="Pfam" id="PF00593"/>
    </source>
</evidence>
<keyword evidence="5 9" id="KW-0798">TonB box</keyword>
<dbReference type="InterPro" id="IPR010104">
    <property type="entry name" value="TonB_rcpt_bac"/>
</dbReference>
<dbReference type="PANTHER" id="PTHR40980:SF4">
    <property type="entry name" value="TONB-DEPENDENT RECEPTOR-LIKE BETA-BARREL DOMAIN-CONTAINING PROTEIN"/>
    <property type="match status" value="1"/>
</dbReference>
<dbReference type="PROSITE" id="PS52016">
    <property type="entry name" value="TONB_DEPENDENT_REC_3"/>
    <property type="match status" value="1"/>
</dbReference>
<organism evidence="13 14">
    <name type="scientific">Roseivirga pacifica</name>
    <dbReference type="NCBI Taxonomy" id="1267423"/>
    <lineage>
        <taxon>Bacteria</taxon>
        <taxon>Pseudomonadati</taxon>
        <taxon>Bacteroidota</taxon>
        <taxon>Cytophagia</taxon>
        <taxon>Cytophagales</taxon>
        <taxon>Roseivirgaceae</taxon>
        <taxon>Roseivirga</taxon>
    </lineage>
</organism>
<feature type="signal peptide" evidence="10">
    <location>
        <begin position="1"/>
        <end position="20"/>
    </location>
</feature>
<keyword evidence="3 8" id="KW-1134">Transmembrane beta strand</keyword>
<evidence type="ECO:0000256" key="2">
    <source>
        <dbReference type="ARBA" id="ARBA00022448"/>
    </source>
</evidence>
<dbReference type="Pfam" id="PF07715">
    <property type="entry name" value="Plug"/>
    <property type="match status" value="1"/>
</dbReference>
<dbReference type="GeneID" id="99986533"/>
<dbReference type="SUPFAM" id="SSF56935">
    <property type="entry name" value="Porins"/>
    <property type="match status" value="1"/>
</dbReference>
<keyword evidence="14" id="KW-1185">Reference proteome</keyword>
<keyword evidence="10" id="KW-0732">Signal</keyword>
<comment type="subcellular location">
    <subcellularLocation>
        <location evidence="1 8">Cell outer membrane</location>
        <topology evidence="1 8">Multi-pass membrane protein</topology>
    </subcellularLocation>
</comment>
<reference evidence="14" key="1">
    <citation type="submission" date="2016-10" db="EMBL/GenBank/DDBJ databases">
        <authorList>
            <person name="Varghese N."/>
            <person name="Submissions S."/>
        </authorList>
    </citation>
    <scope>NUCLEOTIDE SEQUENCE [LARGE SCALE GENOMIC DNA]</scope>
    <source>
        <strain evidence="14">CGMCC 1.12402</strain>
    </source>
</reference>
<evidence type="ECO:0000313" key="13">
    <source>
        <dbReference type="EMBL" id="SEW19311.1"/>
    </source>
</evidence>
<evidence type="ECO:0000256" key="3">
    <source>
        <dbReference type="ARBA" id="ARBA00022452"/>
    </source>
</evidence>
<protein>
    <submittedName>
        <fullName evidence="13">TonB-dependent receptor</fullName>
    </submittedName>
</protein>
<evidence type="ECO:0000256" key="9">
    <source>
        <dbReference type="RuleBase" id="RU003357"/>
    </source>
</evidence>
<dbReference type="RefSeq" id="WP_090258271.1">
    <property type="nucleotide sequence ID" value="NZ_FOIR01000002.1"/>
</dbReference>
<dbReference type="InterPro" id="IPR008969">
    <property type="entry name" value="CarboxyPept-like_regulatory"/>
</dbReference>
<dbReference type="Pfam" id="PF13715">
    <property type="entry name" value="CarbopepD_reg_2"/>
    <property type="match status" value="1"/>
</dbReference>
<evidence type="ECO:0000256" key="8">
    <source>
        <dbReference type="PROSITE-ProRule" id="PRU01360"/>
    </source>
</evidence>
<dbReference type="Gene3D" id="2.40.170.20">
    <property type="entry name" value="TonB-dependent receptor, beta-barrel domain"/>
    <property type="match status" value="1"/>
</dbReference>
<evidence type="ECO:0000256" key="10">
    <source>
        <dbReference type="SAM" id="SignalP"/>
    </source>
</evidence>
<proteinExistence type="inferred from homology"/>
<dbReference type="Gene3D" id="2.170.130.10">
    <property type="entry name" value="TonB-dependent receptor, plug domain"/>
    <property type="match status" value="1"/>
</dbReference>
<evidence type="ECO:0000256" key="4">
    <source>
        <dbReference type="ARBA" id="ARBA00022692"/>
    </source>
</evidence>
<evidence type="ECO:0000313" key="14">
    <source>
        <dbReference type="Proteomes" id="UP000199437"/>
    </source>
</evidence>
<sequence length="921" mass="104122">MRKTLLLAIVLLLNVQFAWAQTGNVTGRIIDELGLALPGASVMINELNKGVPTDKNGYYTIVDVPAGEYTLTVSFIGYKKIEEQITVADGTLVKDFSLEPGFTPGGDVIVIGDRLKGQAKALNQQRTNANITNVVAADQIGRFPDANVGDALKRIPGITIQNDQGEARNIIVRGMAPQLNSVTLNGERIPSAEGDNRNIQLDLIPADLIQTIQVNKAVLPNMDADAIGGSVNLVTRSAPSTQRISGTLASGYNFLSNKPIWTGTVVASDRFLNDKLGVVASVSYNNHDFGSDNVEAVWFEGDNGEALLEEFEIREYKVQRIRRSFNLALDYEFNENHKIFLSGVYNWRDDRENRFAMGISDLNEAFEDGNAISVGDRQWNLPGRVEYETKGGISSGRNDNRRLEDQRNRNISLNGEHQFDLLKMTWSATYAKASEKRPNERYISYRESDMDVYLDLRNPEFPFASLRNPADNLNIGLNEITEEFQDTYDRDINSRVDFQLPVSKNTILKFGGRLRTKKKFRENSFFEYAPVDEDAFGPTLGDVPHTDYSDGDFLAGSQYQAGIFVTPEFLGGLDFTDRSMFDEDDVLDEYLPGNYTANENIYAGYAMADIQLNEKLSGIVGVRYEATDVEYTGNLLDIDNGTFTQETDTKNYGNFMPGVHLNYNFSDYSILRFAWTNTIARPNYFDLVPYAEFSPDDEELVRGNPNLEPTTSMNFDVMYENYFQNIGLVSGGVFYKDIDSFIYERVIEDYTDPDFGNNLEYTTFENGGTAEVYGLELSFQRQIWKGLGLYLNYTYTQSSTTGIQDREDDEIELPGTANNMFNASLSWETDKLVLRASLNYASDYIDELGGDAFEDRFYDKQTFIDLNGSYAFTPNWRFFFEVNNLTNQPLRYYQGVSSRTMQMEYYNVRFNAGLKFDLFKN</sequence>
<keyword evidence="7 8" id="KW-0998">Cell outer membrane</keyword>
<dbReference type="STRING" id="1267423.SAMN05216290_1814"/>
<dbReference type="InterPro" id="IPR012910">
    <property type="entry name" value="Plug_dom"/>
</dbReference>
<evidence type="ECO:0000256" key="6">
    <source>
        <dbReference type="ARBA" id="ARBA00023136"/>
    </source>
</evidence>
<gene>
    <name evidence="13" type="ORF">SAMN05216290_1814</name>
</gene>
<evidence type="ECO:0000259" key="12">
    <source>
        <dbReference type="Pfam" id="PF07715"/>
    </source>
</evidence>
<dbReference type="Proteomes" id="UP000199437">
    <property type="component" value="Unassembled WGS sequence"/>
</dbReference>
<keyword evidence="4 8" id="KW-0812">Transmembrane</keyword>
<dbReference type="SUPFAM" id="SSF49464">
    <property type="entry name" value="Carboxypeptidase regulatory domain-like"/>
    <property type="match status" value="1"/>
</dbReference>
<dbReference type="InterPro" id="IPR000531">
    <property type="entry name" value="Beta-barrel_TonB"/>
</dbReference>
<name>A0A1I0PXH1_9BACT</name>
<keyword evidence="13" id="KW-0675">Receptor</keyword>
<feature type="domain" description="TonB-dependent receptor plug" evidence="12">
    <location>
        <begin position="126"/>
        <end position="229"/>
    </location>
</feature>
<comment type="similarity">
    <text evidence="8 9">Belongs to the TonB-dependent receptor family.</text>
</comment>
<evidence type="ECO:0000256" key="1">
    <source>
        <dbReference type="ARBA" id="ARBA00004571"/>
    </source>
</evidence>
<keyword evidence="6 8" id="KW-0472">Membrane</keyword>
<dbReference type="GO" id="GO:0009279">
    <property type="term" value="C:cell outer membrane"/>
    <property type="evidence" value="ECO:0007669"/>
    <property type="project" value="UniProtKB-SubCell"/>
</dbReference>
<dbReference type="NCBIfam" id="TIGR01782">
    <property type="entry name" value="TonB-Xanth-Caul"/>
    <property type="match status" value="1"/>
</dbReference>
<dbReference type="EMBL" id="FOIR01000002">
    <property type="protein sequence ID" value="SEW19311.1"/>
    <property type="molecule type" value="Genomic_DNA"/>
</dbReference>
<evidence type="ECO:0000256" key="7">
    <source>
        <dbReference type="ARBA" id="ARBA00023237"/>
    </source>
</evidence>
<dbReference type="Gene3D" id="2.60.40.1120">
    <property type="entry name" value="Carboxypeptidase-like, regulatory domain"/>
    <property type="match status" value="1"/>
</dbReference>
<dbReference type="InterPro" id="IPR037066">
    <property type="entry name" value="Plug_dom_sf"/>
</dbReference>
<dbReference type="Pfam" id="PF00593">
    <property type="entry name" value="TonB_dep_Rec_b-barrel"/>
    <property type="match status" value="1"/>
</dbReference>
<accession>A0A1I0PXH1</accession>